<dbReference type="RefSeq" id="WP_156945850.1">
    <property type="nucleotide sequence ID" value="NZ_ARYK01000013.1"/>
</dbReference>
<dbReference type="Gene3D" id="3.10.129.10">
    <property type="entry name" value="Hotdog Thioesterase"/>
    <property type="match status" value="1"/>
</dbReference>
<dbReference type="PATRIC" id="fig|1280950.3.peg.3397"/>
<accession>A0A059F9T0</accession>
<name>A0A059F9T0_9PROT</name>
<dbReference type="EMBL" id="ARYK01000013">
    <property type="protein sequence ID" value="KCZ87357.1"/>
    <property type="molecule type" value="Genomic_DNA"/>
</dbReference>
<proteinExistence type="predicted"/>
<organism evidence="1 2">
    <name type="scientific">Hyphomonas johnsonii MHS-2</name>
    <dbReference type="NCBI Taxonomy" id="1280950"/>
    <lineage>
        <taxon>Bacteria</taxon>
        <taxon>Pseudomonadati</taxon>
        <taxon>Pseudomonadota</taxon>
        <taxon>Alphaproteobacteria</taxon>
        <taxon>Hyphomonadales</taxon>
        <taxon>Hyphomonadaceae</taxon>
        <taxon>Hyphomonas</taxon>
    </lineage>
</organism>
<evidence type="ECO:0000313" key="2">
    <source>
        <dbReference type="Proteomes" id="UP000025171"/>
    </source>
</evidence>
<sequence>MRADERLALDLMAAIRADAEARCAPDTVELVSVTIDVTGADVTGVPVFSPRVDRKTRTILFSGGSAMCGDQTVMNATAVYRIVSA</sequence>
<dbReference type="OrthoDB" id="7620148at2"/>
<comment type="caution">
    <text evidence="1">The sequence shown here is derived from an EMBL/GenBank/DDBJ whole genome shotgun (WGS) entry which is preliminary data.</text>
</comment>
<reference evidence="1 2" key="1">
    <citation type="journal article" date="2014" name="Antonie Van Leeuwenhoek">
        <title>Hyphomonas beringensis sp. nov. and Hyphomonas chukchiensis sp. nov., isolated from surface seawater of the Bering Sea and Chukchi Sea.</title>
        <authorList>
            <person name="Li C."/>
            <person name="Lai Q."/>
            <person name="Li G."/>
            <person name="Dong C."/>
            <person name="Wang J."/>
            <person name="Liao Y."/>
            <person name="Shao Z."/>
        </authorList>
    </citation>
    <scope>NUCLEOTIDE SEQUENCE [LARGE SCALE GENOMIC DNA]</scope>
    <source>
        <strain evidence="1 2">MHS-2</strain>
    </source>
</reference>
<gene>
    <name evidence="1" type="ORF">HJO_16962</name>
</gene>
<dbReference type="AlphaFoldDB" id="A0A059F9T0"/>
<evidence type="ECO:0000313" key="1">
    <source>
        <dbReference type="EMBL" id="KCZ87357.1"/>
    </source>
</evidence>
<keyword evidence="2" id="KW-1185">Reference proteome</keyword>
<protein>
    <submittedName>
        <fullName evidence="1">Uncharacterized protein</fullName>
    </submittedName>
</protein>
<dbReference type="Proteomes" id="UP000025171">
    <property type="component" value="Unassembled WGS sequence"/>
</dbReference>